<dbReference type="GO" id="GO:0005634">
    <property type="term" value="C:nucleus"/>
    <property type="evidence" value="ECO:0007669"/>
    <property type="project" value="UniProtKB-UniRule"/>
</dbReference>
<sequence>MKKKKDKSTLRKAPQAPKRFKSSYICFFTSKQAEFKKELGDTSTIAEISKLSGQKWKALPADVRNYWDDVAAKDKVRYASEKASYTGPWQVPSKRAKKDPSAPKRSMSAFLFFSQGRRSQIRAKNPELKNTEVSKMLGDLWRNCPDDDRRPYVEKEKIEREKYKIAMARWKVEFKKLEEEEKEREQYHYHQQNPLLLPISQRQQQQYVQQPPPPTYGMEGGIADGHIINSGQHQQVQQHYPQVAGPYMQLPFPGFTQQYCKLSVNCLQYRLAFKFIPNVSHFYTPMFPVSAICSIPTDRIQRWYRR</sequence>
<feature type="domain" description="HMG box" evidence="3">
    <location>
        <begin position="17"/>
        <end position="86"/>
    </location>
</feature>
<dbReference type="InterPro" id="IPR050342">
    <property type="entry name" value="HMGB"/>
</dbReference>
<keyword evidence="5" id="KW-1185">Reference proteome</keyword>
<dbReference type="PROSITE" id="PS50118">
    <property type="entry name" value="HMG_BOX_2"/>
    <property type="match status" value="2"/>
</dbReference>
<feature type="DNA-binding region" description="HMG box" evidence="2">
    <location>
        <begin position="103"/>
        <end position="171"/>
    </location>
</feature>
<evidence type="ECO:0000313" key="5">
    <source>
        <dbReference type="Proteomes" id="UP000095751"/>
    </source>
</evidence>
<feature type="domain" description="HMG box" evidence="3">
    <location>
        <begin position="103"/>
        <end position="171"/>
    </location>
</feature>
<keyword evidence="1 2" id="KW-0238">DNA-binding</keyword>
<dbReference type="InterPro" id="IPR036910">
    <property type="entry name" value="HMG_box_dom_sf"/>
</dbReference>
<protein>
    <submittedName>
        <fullName evidence="4">HMG_box-domain-containing protein</fullName>
    </submittedName>
</protein>
<accession>A0A1E7FEU7</accession>
<proteinExistence type="predicted"/>
<gene>
    <name evidence="4" type="ORF">FRACYDRAFT_185939</name>
</gene>
<dbReference type="KEGG" id="fcy:FRACYDRAFT_185939"/>
<dbReference type="PANTHER" id="PTHR48112:SF22">
    <property type="entry name" value="MITOCHONDRIAL TRANSCRIPTION FACTOR A, ISOFORM B"/>
    <property type="match status" value="1"/>
</dbReference>
<feature type="DNA-binding region" description="HMG box" evidence="2">
    <location>
        <begin position="17"/>
        <end position="86"/>
    </location>
</feature>
<dbReference type="AlphaFoldDB" id="A0A1E7FEU7"/>
<evidence type="ECO:0000256" key="1">
    <source>
        <dbReference type="ARBA" id="ARBA00023125"/>
    </source>
</evidence>
<dbReference type="OrthoDB" id="46818at2759"/>
<organism evidence="4 5">
    <name type="scientific">Fragilariopsis cylindrus CCMP1102</name>
    <dbReference type="NCBI Taxonomy" id="635003"/>
    <lineage>
        <taxon>Eukaryota</taxon>
        <taxon>Sar</taxon>
        <taxon>Stramenopiles</taxon>
        <taxon>Ochrophyta</taxon>
        <taxon>Bacillariophyta</taxon>
        <taxon>Bacillariophyceae</taxon>
        <taxon>Bacillariophycidae</taxon>
        <taxon>Bacillariales</taxon>
        <taxon>Bacillariaceae</taxon>
        <taxon>Fragilariopsis</taxon>
    </lineage>
</organism>
<name>A0A1E7FEU7_9STRA</name>
<dbReference type="SUPFAM" id="SSF47095">
    <property type="entry name" value="HMG-box"/>
    <property type="match status" value="2"/>
</dbReference>
<evidence type="ECO:0000313" key="4">
    <source>
        <dbReference type="EMBL" id="OEU16698.1"/>
    </source>
</evidence>
<reference evidence="4 5" key="1">
    <citation type="submission" date="2016-09" db="EMBL/GenBank/DDBJ databases">
        <title>Extensive genetic diversity and differential bi-allelic expression allows diatom success in the polar Southern Ocean.</title>
        <authorList>
            <consortium name="DOE Joint Genome Institute"/>
            <person name="Mock T."/>
            <person name="Otillar R.P."/>
            <person name="Strauss J."/>
            <person name="Dupont C."/>
            <person name="Frickenhaus S."/>
            <person name="Maumus F."/>
            <person name="Mcmullan M."/>
            <person name="Sanges R."/>
            <person name="Schmutz J."/>
            <person name="Toseland A."/>
            <person name="Valas R."/>
            <person name="Veluchamy A."/>
            <person name="Ward B.J."/>
            <person name="Allen A."/>
            <person name="Barry K."/>
            <person name="Falciatore A."/>
            <person name="Ferrante M."/>
            <person name="Fortunato A.E."/>
            <person name="Gloeckner G."/>
            <person name="Gruber A."/>
            <person name="Hipkin R."/>
            <person name="Janech M."/>
            <person name="Kroth P."/>
            <person name="Leese F."/>
            <person name="Lindquist E."/>
            <person name="Lyon B.R."/>
            <person name="Martin J."/>
            <person name="Mayer C."/>
            <person name="Parker M."/>
            <person name="Quesneville H."/>
            <person name="Raymond J."/>
            <person name="Uhlig C."/>
            <person name="Valentin K.U."/>
            <person name="Worden A.Z."/>
            <person name="Armbrust E.V."/>
            <person name="Bowler C."/>
            <person name="Green B."/>
            <person name="Moulton V."/>
            <person name="Van Oosterhout C."/>
            <person name="Grigoriev I."/>
        </authorList>
    </citation>
    <scope>NUCLEOTIDE SEQUENCE [LARGE SCALE GENOMIC DNA]</scope>
    <source>
        <strain evidence="4 5">CCMP1102</strain>
    </source>
</reference>
<dbReference type="InParanoid" id="A0A1E7FEU7"/>
<keyword evidence="2" id="KW-0539">Nucleus</keyword>
<evidence type="ECO:0000256" key="2">
    <source>
        <dbReference type="PROSITE-ProRule" id="PRU00267"/>
    </source>
</evidence>
<dbReference type="InterPro" id="IPR009071">
    <property type="entry name" value="HMG_box_dom"/>
</dbReference>
<evidence type="ECO:0000259" key="3">
    <source>
        <dbReference type="PROSITE" id="PS50118"/>
    </source>
</evidence>
<dbReference type="Proteomes" id="UP000095751">
    <property type="component" value="Unassembled WGS sequence"/>
</dbReference>
<dbReference type="Pfam" id="PF00505">
    <property type="entry name" value="HMG_box"/>
    <property type="match status" value="2"/>
</dbReference>
<dbReference type="EMBL" id="KV784358">
    <property type="protein sequence ID" value="OEU16698.1"/>
    <property type="molecule type" value="Genomic_DNA"/>
</dbReference>
<dbReference type="PANTHER" id="PTHR48112">
    <property type="entry name" value="HIGH MOBILITY GROUP PROTEIN DSP1"/>
    <property type="match status" value="1"/>
</dbReference>
<dbReference type="Gene3D" id="1.10.30.10">
    <property type="entry name" value="High mobility group box domain"/>
    <property type="match status" value="2"/>
</dbReference>
<dbReference type="SMART" id="SM00398">
    <property type="entry name" value="HMG"/>
    <property type="match status" value="2"/>
</dbReference>
<dbReference type="PRINTS" id="PR00886">
    <property type="entry name" value="HIGHMOBLTY12"/>
</dbReference>
<dbReference type="GO" id="GO:0003677">
    <property type="term" value="F:DNA binding"/>
    <property type="evidence" value="ECO:0007669"/>
    <property type="project" value="UniProtKB-UniRule"/>
</dbReference>